<dbReference type="NCBIfam" id="TIGR01343">
    <property type="entry name" value="hacA_fam"/>
    <property type="match status" value="1"/>
</dbReference>
<evidence type="ECO:0000256" key="1">
    <source>
        <dbReference type="ARBA" id="ARBA00001966"/>
    </source>
</evidence>
<keyword evidence="6" id="KW-0411">Iron-sulfur</keyword>
<dbReference type="InterPro" id="IPR001030">
    <property type="entry name" value="Acoase/IPM_deHydtase_lsu_aba"/>
</dbReference>
<reference evidence="11" key="1">
    <citation type="submission" date="2016-11" db="EMBL/GenBank/DDBJ databases">
        <authorList>
            <person name="Varghese N."/>
            <person name="Submissions S."/>
        </authorList>
    </citation>
    <scope>NUCLEOTIDE SEQUENCE [LARGE SCALE GENOMIC DNA]</scope>
    <source>
        <strain evidence="11">DSM 22212</strain>
    </source>
</reference>
<dbReference type="PRINTS" id="PR00415">
    <property type="entry name" value="ACONITASE"/>
</dbReference>
<dbReference type="GO" id="GO:0046872">
    <property type="term" value="F:metal ion binding"/>
    <property type="evidence" value="ECO:0007669"/>
    <property type="project" value="UniProtKB-KW"/>
</dbReference>
<dbReference type="CDD" id="cd01583">
    <property type="entry name" value="IPMI"/>
    <property type="match status" value="1"/>
</dbReference>
<dbReference type="InterPro" id="IPR011826">
    <property type="entry name" value="HAcnase/IPMdehydase_lsu_prok"/>
</dbReference>
<dbReference type="STRING" id="633813.SAMN04488087_1024"/>
<dbReference type="GO" id="GO:0051539">
    <property type="term" value="F:4 iron, 4 sulfur cluster binding"/>
    <property type="evidence" value="ECO:0007669"/>
    <property type="project" value="UniProtKB-KW"/>
</dbReference>
<dbReference type="EMBL" id="FRAU01000002">
    <property type="protein sequence ID" value="SHK38072.1"/>
    <property type="molecule type" value="Genomic_DNA"/>
</dbReference>
<dbReference type="InterPro" id="IPR033941">
    <property type="entry name" value="IPMI_cat"/>
</dbReference>
<sequence>MGMTITEKILARHAGRDRVTPGENIWIDVDILMTHDVCGPPTIEIFKREFGPDARVWDREKVVILPDHYIFTADPHARRNIEILRAFAQEQDLPYYYDVGTARYKGVCHVALAEEGFNRPGIVLIGTDSHTCTSGAFGLFSTGVGNTDAAFIMGTGKIWVKVPETMRFIFEGSLPPYLMAKDLILTIIGDIGIDGATYRAMEFDGEAVYDLSIEERMTLTNMAIEAGGKSGIIAPDEKTIAYVRARTDAPFEVYHSDPDARYHSEYVYDVSRLEPVVAKPHRPDNRATVTEVAGTRLDRAYIGSCTGGKLEDFIAAARILKGQEVQIDTYVVPASTYVAHQLHHYKIDGVSLYDIFVNAGCKIGHASCGACLGGPPDTFGRTHGTEVVISTTNRNFPGRMGSKQAAIYLASPLTVAASALTGVITDPREVLV</sequence>
<dbReference type="InterPro" id="IPR036008">
    <property type="entry name" value="Aconitase_4Fe-4S_dom"/>
</dbReference>
<dbReference type="GO" id="GO:0009098">
    <property type="term" value="P:L-leucine biosynthetic process"/>
    <property type="evidence" value="ECO:0007669"/>
    <property type="project" value="UniProtKB-KW"/>
</dbReference>
<keyword evidence="3" id="KW-0004">4Fe-4S</keyword>
<evidence type="ECO:0000256" key="6">
    <source>
        <dbReference type="ARBA" id="ARBA00023014"/>
    </source>
</evidence>
<dbReference type="RefSeq" id="WP_072714873.1">
    <property type="nucleotide sequence ID" value="NZ_FRAU01000002.1"/>
</dbReference>
<organism evidence="10 11">
    <name type="scientific">Rhodothermus profundi</name>
    <dbReference type="NCBI Taxonomy" id="633813"/>
    <lineage>
        <taxon>Bacteria</taxon>
        <taxon>Pseudomonadati</taxon>
        <taxon>Rhodothermota</taxon>
        <taxon>Rhodothermia</taxon>
        <taxon>Rhodothermales</taxon>
        <taxon>Rhodothermaceae</taxon>
        <taxon>Rhodothermus</taxon>
    </lineage>
</organism>
<feature type="domain" description="Aconitase/3-isopropylmalate dehydratase large subunit alpha/beta/alpha" evidence="9">
    <location>
        <begin position="292"/>
        <end position="422"/>
    </location>
</feature>
<dbReference type="AlphaFoldDB" id="A0A1M6RZT5"/>
<dbReference type="PANTHER" id="PTHR43822:SF2">
    <property type="entry name" value="HOMOACONITASE, MITOCHONDRIAL"/>
    <property type="match status" value="1"/>
</dbReference>
<dbReference type="Gene3D" id="3.30.499.10">
    <property type="entry name" value="Aconitase, domain 3"/>
    <property type="match status" value="2"/>
</dbReference>
<evidence type="ECO:0000256" key="3">
    <source>
        <dbReference type="ARBA" id="ARBA00022485"/>
    </source>
</evidence>
<dbReference type="PANTHER" id="PTHR43822">
    <property type="entry name" value="HOMOACONITASE, MITOCHONDRIAL-RELATED"/>
    <property type="match status" value="1"/>
</dbReference>
<keyword evidence="8" id="KW-0100">Branched-chain amino acid biosynthesis</keyword>
<dbReference type="InterPro" id="IPR018136">
    <property type="entry name" value="Aconitase_4Fe-4S_BS"/>
</dbReference>
<dbReference type="NCBIfam" id="TIGR02086">
    <property type="entry name" value="IPMI_arch"/>
    <property type="match status" value="1"/>
</dbReference>
<evidence type="ECO:0000256" key="8">
    <source>
        <dbReference type="ARBA" id="ARBA00023304"/>
    </source>
</evidence>
<feature type="domain" description="Aconitase/3-isopropylmalate dehydratase large subunit alpha/beta/alpha" evidence="9">
    <location>
        <begin position="7"/>
        <end position="291"/>
    </location>
</feature>
<dbReference type="Pfam" id="PF00330">
    <property type="entry name" value="Aconitase"/>
    <property type="match status" value="2"/>
</dbReference>
<dbReference type="InterPro" id="IPR050067">
    <property type="entry name" value="IPM_dehydratase_rel_enz"/>
</dbReference>
<keyword evidence="2" id="KW-0028">Amino-acid biosynthesis</keyword>
<dbReference type="NCBIfam" id="NF001614">
    <property type="entry name" value="PRK00402.1"/>
    <property type="match status" value="1"/>
</dbReference>
<gene>
    <name evidence="10" type="ORF">SAMN04488087_1024</name>
</gene>
<keyword evidence="5" id="KW-0408">Iron</keyword>
<evidence type="ECO:0000313" key="10">
    <source>
        <dbReference type="EMBL" id="SHK38072.1"/>
    </source>
</evidence>
<keyword evidence="7" id="KW-0456">Lyase</keyword>
<dbReference type="PROSITE" id="PS01244">
    <property type="entry name" value="ACONITASE_2"/>
    <property type="match status" value="1"/>
</dbReference>
<evidence type="ECO:0000256" key="5">
    <source>
        <dbReference type="ARBA" id="ARBA00023004"/>
    </source>
</evidence>
<evidence type="ECO:0000256" key="4">
    <source>
        <dbReference type="ARBA" id="ARBA00022723"/>
    </source>
</evidence>
<dbReference type="OrthoDB" id="9764318at2"/>
<dbReference type="GO" id="GO:0003861">
    <property type="term" value="F:3-isopropylmalate dehydratase activity"/>
    <property type="evidence" value="ECO:0007669"/>
    <property type="project" value="InterPro"/>
</dbReference>
<proteinExistence type="predicted"/>
<evidence type="ECO:0000256" key="7">
    <source>
        <dbReference type="ARBA" id="ARBA00023239"/>
    </source>
</evidence>
<keyword evidence="2" id="KW-0432">Leucine biosynthesis</keyword>
<dbReference type="Proteomes" id="UP000185812">
    <property type="component" value="Unassembled WGS sequence"/>
</dbReference>
<keyword evidence="11" id="KW-1185">Reference proteome</keyword>
<name>A0A1M6RZT5_9BACT</name>
<protein>
    <submittedName>
        <fullName evidence="10">3-isopropylmalate/(R)-2-methylmalate dehydratase large subunit</fullName>
    </submittedName>
</protein>
<evidence type="ECO:0000256" key="2">
    <source>
        <dbReference type="ARBA" id="ARBA00022430"/>
    </source>
</evidence>
<comment type="cofactor">
    <cofactor evidence="1">
        <name>[4Fe-4S] cluster</name>
        <dbReference type="ChEBI" id="CHEBI:49883"/>
    </cofactor>
</comment>
<dbReference type="SUPFAM" id="SSF53732">
    <property type="entry name" value="Aconitase iron-sulfur domain"/>
    <property type="match status" value="1"/>
</dbReference>
<evidence type="ECO:0000313" key="11">
    <source>
        <dbReference type="Proteomes" id="UP000185812"/>
    </source>
</evidence>
<dbReference type="InterPro" id="IPR006251">
    <property type="entry name" value="Homoacnase/IPMdehydase_lsu"/>
</dbReference>
<accession>A0A1M6RZT5</accession>
<dbReference type="InterPro" id="IPR015931">
    <property type="entry name" value="Acnase/IPM_dHydase_lsu_aba_1/3"/>
</dbReference>
<keyword evidence="4" id="KW-0479">Metal-binding</keyword>
<evidence type="ECO:0000259" key="9">
    <source>
        <dbReference type="Pfam" id="PF00330"/>
    </source>
</evidence>